<keyword evidence="1" id="KW-0732">Signal</keyword>
<evidence type="ECO:0000256" key="1">
    <source>
        <dbReference type="SAM" id="SignalP"/>
    </source>
</evidence>
<sequence length="81" mass="8917">MNRAGGLHLTLLLLGCAHGGDSCQKEMVFSEGIQLFIQGLKPSDPSVLILTSFGSDPDFQEYCWKYSYGTVECLRKGLEDT</sequence>
<name>A0ABD0YDD2_UMBPY</name>
<dbReference type="Proteomes" id="UP001557470">
    <property type="component" value="Unassembled WGS sequence"/>
</dbReference>
<dbReference type="PROSITE" id="PS51257">
    <property type="entry name" value="PROKAR_LIPOPROTEIN"/>
    <property type="match status" value="1"/>
</dbReference>
<keyword evidence="3" id="KW-1185">Reference proteome</keyword>
<evidence type="ECO:0000313" key="3">
    <source>
        <dbReference type="Proteomes" id="UP001557470"/>
    </source>
</evidence>
<gene>
    <name evidence="2" type="ORF">UPYG_G00037970</name>
</gene>
<dbReference type="EMBL" id="JAGEUA010000001">
    <property type="protein sequence ID" value="KAL1023227.1"/>
    <property type="molecule type" value="Genomic_DNA"/>
</dbReference>
<accession>A0ABD0YDD2</accession>
<feature type="chain" id="PRO_5044887183" evidence="1">
    <location>
        <begin position="20"/>
        <end position="81"/>
    </location>
</feature>
<feature type="signal peptide" evidence="1">
    <location>
        <begin position="1"/>
        <end position="19"/>
    </location>
</feature>
<dbReference type="AlphaFoldDB" id="A0ABD0YDD2"/>
<evidence type="ECO:0000313" key="2">
    <source>
        <dbReference type="EMBL" id="KAL1023227.1"/>
    </source>
</evidence>
<reference evidence="2 3" key="1">
    <citation type="submission" date="2024-06" db="EMBL/GenBank/DDBJ databases">
        <authorList>
            <person name="Pan Q."/>
            <person name="Wen M."/>
            <person name="Jouanno E."/>
            <person name="Zahm M."/>
            <person name="Klopp C."/>
            <person name="Cabau C."/>
            <person name="Louis A."/>
            <person name="Berthelot C."/>
            <person name="Parey E."/>
            <person name="Roest Crollius H."/>
            <person name="Montfort J."/>
            <person name="Robinson-Rechavi M."/>
            <person name="Bouchez O."/>
            <person name="Lampietro C."/>
            <person name="Lopez Roques C."/>
            <person name="Donnadieu C."/>
            <person name="Postlethwait J."/>
            <person name="Bobe J."/>
            <person name="Verreycken H."/>
            <person name="Guiguen Y."/>
        </authorList>
    </citation>
    <scope>NUCLEOTIDE SEQUENCE [LARGE SCALE GENOMIC DNA]</scope>
    <source>
        <strain evidence="2">Up_M1</strain>
        <tissue evidence="2">Testis</tissue>
    </source>
</reference>
<proteinExistence type="predicted"/>
<organism evidence="2 3">
    <name type="scientific">Umbra pygmaea</name>
    <name type="common">Eastern mudminnow</name>
    <dbReference type="NCBI Taxonomy" id="75934"/>
    <lineage>
        <taxon>Eukaryota</taxon>
        <taxon>Metazoa</taxon>
        <taxon>Chordata</taxon>
        <taxon>Craniata</taxon>
        <taxon>Vertebrata</taxon>
        <taxon>Euteleostomi</taxon>
        <taxon>Actinopterygii</taxon>
        <taxon>Neopterygii</taxon>
        <taxon>Teleostei</taxon>
        <taxon>Protacanthopterygii</taxon>
        <taxon>Esociformes</taxon>
        <taxon>Umbridae</taxon>
        <taxon>Umbra</taxon>
    </lineage>
</organism>
<comment type="caution">
    <text evidence="2">The sequence shown here is derived from an EMBL/GenBank/DDBJ whole genome shotgun (WGS) entry which is preliminary data.</text>
</comment>
<protein>
    <submittedName>
        <fullName evidence="2">Uncharacterized protein</fullName>
    </submittedName>
</protein>